<name>A0A2S7K5E9_9PROT</name>
<dbReference type="PANTHER" id="PTHR10443:SF12">
    <property type="entry name" value="DIPEPTIDASE"/>
    <property type="match status" value="1"/>
</dbReference>
<proteinExistence type="predicted"/>
<dbReference type="AlphaFoldDB" id="A0A2S7K5E9"/>
<sequence length="383" mass="40712">MKWVGLVLAALLAAGAYVFFGVLPGRFDAKTNVVLPHGAYKVSAAARALHKTIPIADLHADTLLWKRDPAKRQSRGQTDLVRLREGGVALQVFTAVTKVPKNMNLDENAADSDQLTLLMAAQAWPPRTWFSIYERAAYQAGRLAKLEKDAPDRFIFVRSSADLQRALDEDKLAGIYGIEGAHPLEGDLANIARLYDQGVRVMGLQHFFDNELGGSLHGQSGAGLTEFGEQAVDAAVAQGVVIDLAHASEAVVRDVLARSSKPVIVSHTGLKGHCDTARNIPDDLMKAIADHGGLVGVGYWEAAACATSPEGIAAEILYGVGLLGADHVALGSDFDGAVTTALDASELAAITQALMDAGLDNETIRAVMGENAVRFFLENLPAQ</sequence>
<keyword evidence="2" id="KW-1185">Reference proteome</keyword>
<dbReference type="InterPro" id="IPR032466">
    <property type="entry name" value="Metal_Hydrolase"/>
</dbReference>
<dbReference type="RefSeq" id="WP_104828974.1">
    <property type="nucleotide sequence ID" value="NZ_PJCH01000005.1"/>
</dbReference>
<dbReference type="OrthoDB" id="9804920at2"/>
<dbReference type="PANTHER" id="PTHR10443">
    <property type="entry name" value="MICROSOMAL DIPEPTIDASE"/>
    <property type="match status" value="1"/>
</dbReference>
<organism evidence="1 2">
    <name type="scientific">Hyphococcus luteus</name>
    <dbReference type="NCBI Taxonomy" id="2058213"/>
    <lineage>
        <taxon>Bacteria</taxon>
        <taxon>Pseudomonadati</taxon>
        <taxon>Pseudomonadota</taxon>
        <taxon>Alphaproteobacteria</taxon>
        <taxon>Parvularculales</taxon>
        <taxon>Parvularculaceae</taxon>
        <taxon>Hyphococcus</taxon>
    </lineage>
</organism>
<dbReference type="CDD" id="cd01301">
    <property type="entry name" value="rDP_like"/>
    <property type="match status" value="1"/>
</dbReference>
<accession>A0A2S7K5E9</accession>
<dbReference type="GO" id="GO:0006508">
    <property type="term" value="P:proteolysis"/>
    <property type="evidence" value="ECO:0007669"/>
    <property type="project" value="InterPro"/>
</dbReference>
<reference evidence="1 2" key="1">
    <citation type="submission" date="2017-12" db="EMBL/GenBank/DDBJ databases">
        <authorList>
            <person name="Hurst M.R.H."/>
        </authorList>
    </citation>
    <scope>NUCLEOTIDE SEQUENCE [LARGE SCALE GENOMIC DNA]</scope>
    <source>
        <strain evidence="1 2">SY-3-19</strain>
    </source>
</reference>
<comment type="caution">
    <text evidence="1">The sequence shown here is derived from an EMBL/GenBank/DDBJ whole genome shotgun (WGS) entry which is preliminary data.</text>
</comment>
<dbReference type="Pfam" id="PF01244">
    <property type="entry name" value="Peptidase_M19"/>
    <property type="match status" value="1"/>
</dbReference>
<dbReference type="SUPFAM" id="SSF51556">
    <property type="entry name" value="Metallo-dependent hydrolases"/>
    <property type="match status" value="1"/>
</dbReference>
<evidence type="ECO:0000313" key="2">
    <source>
        <dbReference type="Proteomes" id="UP000239504"/>
    </source>
</evidence>
<gene>
    <name evidence="1" type="ORF">CW354_05045</name>
</gene>
<dbReference type="PROSITE" id="PS51365">
    <property type="entry name" value="RENAL_DIPEPTIDASE_2"/>
    <property type="match status" value="1"/>
</dbReference>
<protein>
    <submittedName>
        <fullName evidence="1">Peptidase M19</fullName>
    </submittedName>
</protein>
<dbReference type="Gene3D" id="3.20.20.140">
    <property type="entry name" value="Metal-dependent hydrolases"/>
    <property type="match status" value="1"/>
</dbReference>
<dbReference type="EMBL" id="PJCH01000005">
    <property type="protein sequence ID" value="PQA87730.1"/>
    <property type="molecule type" value="Genomic_DNA"/>
</dbReference>
<dbReference type="InterPro" id="IPR008257">
    <property type="entry name" value="Pept_M19"/>
</dbReference>
<dbReference type="GO" id="GO:0070573">
    <property type="term" value="F:metallodipeptidase activity"/>
    <property type="evidence" value="ECO:0007669"/>
    <property type="project" value="InterPro"/>
</dbReference>
<evidence type="ECO:0000313" key="1">
    <source>
        <dbReference type="EMBL" id="PQA87730.1"/>
    </source>
</evidence>
<dbReference type="Proteomes" id="UP000239504">
    <property type="component" value="Unassembled WGS sequence"/>
</dbReference>